<feature type="compositionally biased region" description="Acidic residues" evidence="1">
    <location>
        <begin position="27"/>
        <end position="37"/>
    </location>
</feature>
<evidence type="ECO:0000256" key="1">
    <source>
        <dbReference type="SAM" id="MobiDB-lite"/>
    </source>
</evidence>
<dbReference type="EMBL" id="BLXT01003960">
    <property type="protein sequence ID" value="GFO08497.1"/>
    <property type="molecule type" value="Genomic_DNA"/>
</dbReference>
<gene>
    <name evidence="3" type="ORF">PoB_003500200</name>
</gene>
<dbReference type="AlphaFoldDB" id="A0AAV4AML1"/>
<dbReference type="PANTHER" id="PTHR46599">
    <property type="entry name" value="PIGGYBAC TRANSPOSABLE ELEMENT-DERIVED PROTEIN 4"/>
    <property type="match status" value="1"/>
</dbReference>
<evidence type="ECO:0000259" key="2">
    <source>
        <dbReference type="Pfam" id="PF13843"/>
    </source>
</evidence>
<keyword evidence="4" id="KW-1185">Reference proteome</keyword>
<feature type="compositionally biased region" description="Low complexity" evidence="1">
    <location>
        <begin position="63"/>
        <end position="81"/>
    </location>
</feature>
<accession>A0AAV4AML1</accession>
<dbReference type="Pfam" id="PF13843">
    <property type="entry name" value="DDE_Tnp_1_7"/>
    <property type="match status" value="1"/>
</dbReference>
<evidence type="ECO:0000313" key="3">
    <source>
        <dbReference type="EMBL" id="GFO08497.1"/>
    </source>
</evidence>
<feature type="domain" description="PiggyBac transposable element-derived protein" evidence="2">
    <location>
        <begin position="171"/>
        <end position="380"/>
    </location>
</feature>
<protein>
    <submittedName>
        <fullName evidence="3">PiggyBac transposable element-derived protein 4</fullName>
    </submittedName>
</protein>
<evidence type="ECO:0000313" key="4">
    <source>
        <dbReference type="Proteomes" id="UP000735302"/>
    </source>
</evidence>
<dbReference type="InterPro" id="IPR029526">
    <property type="entry name" value="PGBD"/>
</dbReference>
<feature type="compositionally biased region" description="Basic residues" evidence="1">
    <location>
        <begin position="85"/>
        <end position="99"/>
    </location>
</feature>
<feature type="compositionally biased region" description="Acidic residues" evidence="1">
    <location>
        <begin position="116"/>
        <end position="139"/>
    </location>
</feature>
<name>A0AAV4AML1_9GAST</name>
<organism evidence="3 4">
    <name type="scientific">Plakobranchus ocellatus</name>
    <dbReference type="NCBI Taxonomy" id="259542"/>
    <lineage>
        <taxon>Eukaryota</taxon>
        <taxon>Metazoa</taxon>
        <taxon>Spiralia</taxon>
        <taxon>Lophotrochozoa</taxon>
        <taxon>Mollusca</taxon>
        <taxon>Gastropoda</taxon>
        <taxon>Heterobranchia</taxon>
        <taxon>Euthyneura</taxon>
        <taxon>Panpulmonata</taxon>
        <taxon>Sacoglossa</taxon>
        <taxon>Placobranchoidea</taxon>
        <taxon>Plakobranchidae</taxon>
        <taxon>Plakobranchus</taxon>
    </lineage>
</organism>
<sequence>MERPSSSRNIFQILDFFVTEGSDIEEEFDNSDLDPDYIESGISKRSKSTGRIRKKARFRSRSRSSSSYETDTDYSSSSDPSHPGPSKRKRKKKKTRSRPRSISVPSPGARPAPIDPDPDSDDAEMPQAPEDSEPEPEAAEDGWVRNMHNFPLPPPFPANPGIQFQVEDDFSPKKAYDLIITNDLIKFFKAETNRYAREVFAIRREKGDLKEHSRIHQWTAVKQIDIQGFLLILIHMALITKHEIEDYWSTKGIIHSPFVGKIMSRNRFQNILSMFHLCNNQHYGHDPLFKLRHMYDHLRQTFQALFVPYQNVALDETICGWRGPLRFTIYIKDKPVSRGIKLYMLTDSNSAFVFDFEVYAMESHISNRPHDVVMRLMAPL</sequence>
<feature type="region of interest" description="Disordered" evidence="1">
    <location>
        <begin position="27"/>
        <end position="139"/>
    </location>
</feature>
<comment type="caution">
    <text evidence="3">The sequence shown here is derived from an EMBL/GenBank/DDBJ whole genome shotgun (WGS) entry which is preliminary data.</text>
</comment>
<feature type="compositionally biased region" description="Basic residues" evidence="1">
    <location>
        <begin position="44"/>
        <end position="62"/>
    </location>
</feature>
<dbReference type="PANTHER" id="PTHR46599:SF3">
    <property type="entry name" value="PIGGYBAC TRANSPOSABLE ELEMENT-DERIVED PROTEIN 4"/>
    <property type="match status" value="1"/>
</dbReference>
<dbReference type="Proteomes" id="UP000735302">
    <property type="component" value="Unassembled WGS sequence"/>
</dbReference>
<reference evidence="3 4" key="1">
    <citation type="journal article" date="2021" name="Elife">
        <title>Chloroplast acquisition without the gene transfer in kleptoplastic sea slugs, Plakobranchus ocellatus.</title>
        <authorList>
            <person name="Maeda T."/>
            <person name="Takahashi S."/>
            <person name="Yoshida T."/>
            <person name="Shimamura S."/>
            <person name="Takaki Y."/>
            <person name="Nagai Y."/>
            <person name="Toyoda A."/>
            <person name="Suzuki Y."/>
            <person name="Arimoto A."/>
            <person name="Ishii H."/>
            <person name="Satoh N."/>
            <person name="Nishiyama T."/>
            <person name="Hasebe M."/>
            <person name="Maruyama T."/>
            <person name="Minagawa J."/>
            <person name="Obokata J."/>
            <person name="Shigenobu S."/>
        </authorList>
    </citation>
    <scope>NUCLEOTIDE SEQUENCE [LARGE SCALE GENOMIC DNA]</scope>
</reference>
<proteinExistence type="predicted"/>